<dbReference type="CDD" id="cd07984">
    <property type="entry name" value="LPLAT_LABLAT-like"/>
    <property type="match status" value="1"/>
</dbReference>
<dbReference type="EMBL" id="DSDS01000137">
    <property type="protein sequence ID" value="HET98216.1"/>
    <property type="molecule type" value="Genomic_DNA"/>
</dbReference>
<protein>
    <submittedName>
        <fullName evidence="8">Lipid A biosynthesis acyltransferase</fullName>
    </submittedName>
</protein>
<evidence type="ECO:0000256" key="6">
    <source>
        <dbReference type="ARBA" id="ARBA00023315"/>
    </source>
</evidence>
<dbReference type="AlphaFoldDB" id="A0A7C2XPA2"/>
<keyword evidence="5 7" id="KW-0472">Membrane</keyword>
<dbReference type="GO" id="GO:0009247">
    <property type="term" value="P:glycolipid biosynthetic process"/>
    <property type="evidence" value="ECO:0007669"/>
    <property type="project" value="UniProtKB-ARBA"/>
</dbReference>
<accession>A0A7C2XPA2</accession>
<keyword evidence="4" id="KW-0808">Transferase</keyword>
<comment type="caution">
    <text evidence="8">The sequence shown here is derived from an EMBL/GenBank/DDBJ whole genome shotgun (WGS) entry which is preliminary data.</text>
</comment>
<dbReference type="GO" id="GO:0016746">
    <property type="term" value="F:acyltransferase activity"/>
    <property type="evidence" value="ECO:0007669"/>
    <property type="project" value="UniProtKB-KW"/>
</dbReference>
<organism evidence="8">
    <name type="scientific">Desulfurivibrio alkaliphilus</name>
    <dbReference type="NCBI Taxonomy" id="427923"/>
    <lineage>
        <taxon>Bacteria</taxon>
        <taxon>Pseudomonadati</taxon>
        <taxon>Thermodesulfobacteriota</taxon>
        <taxon>Desulfobulbia</taxon>
        <taxon>Desulfobulbales</taxon>
        <taxon>Desulfobulbaceae</taxon>
        <taxon>Desulfurivibrio</taxon>
    </lineage>
</organism>
<dbReference type="Proteomes" id="UP000885986">
    <property type="component" value="Unassembled WGS sequence"/>
</dbReference>
<name>A0A7C2XPA2_9BACT</name>
<keyword evidence="7" id="KW-1133">Transmembrane helix</keyword>
<dbReference type="Pfam" id="PF03279">
    <property type="entry name" value="Lip_A_acyltrans"/>
    <property type="match status" value="1"/>
</dbReference>
<dbReference type="GO" id="GO:0005886">
    <property type="term" value="C:plasma membrane"/>
    <property type="evidence" value="ECO:0007669"/>
    <property type="project" value="UniProtKB-SubCell"/>
</dbReference>
<proteinExistence type="predicted"/>
<evidence type="ECO:0000256" key="3">
    <source>
        <dbReference type="ARBA" id="ARBA00022519"/>
    </source>
</evidence>
<dbReference type="InterPro" id="IPR004960">
    <property type="entry name" value="LipA_acyltrans"/>
</dbReference>
<keyword evidence="7" id="KW-0812">Transmembrane</keyword>
<dbReference type="PANTHER" id="PTHR30606">
    <property type="entry name" value="LIPID A BIOSYNTHESIS LAUROYL ACYLTRANSFERASE"/>
    <property type="match status" value="1"/>
</dbReference>
<evidence type="ECO:0000313" key="8">
    <source>
        <dbReference type="EMBL" id="HET98216.1"/>
    </source>
</evidence>
<evidence type="ECO:0000256" key="5">
    <source>
        <dbReference type="ARBA" id="ARBA00023136"/>
    </source>
</evidence>
<evidence type="ECO:0000256" key="1">
    <source>
        <dbReference type="ARBA" id="ARBA00004533"/>
    </source>
</evidence>
<dbReference type="PANTHER" id="PTHR30606:SF10">
    <property type="entry name" value="PHOSPHATIDYLINOSITOL MANNOSIDE ACYLTRANSFERASE"/>
    <property type="match status" value="1"/>
</dbReference>
<evidence type="ECO:0000256" key="2">
    <source>
        <dbReference type="ARBA" id="ARBA00022475"/>
    </source>
</evidence>
<evidence type="ECO:0000256" key="4">
    <source>
        <dbReference type="ARBA" id="ARBA00022679"/>
    </source>
</evidence>
<reference evidence="8" key="1">
    <citation type="journal article" date="2020" name="mSystems">
        <title>Genome- and Community-Level Interaction Insights into Carbon Utilization and Element Cycling Functions of Hydrothermarchaeota in Hydrothermal Sediment.</title>
        <authorList>
            <person name="Zhou Z."/>
            <person name="Liu Y."/>
            <person name="Xu W."/>
            <person name="Pan J."/>
            <person name="Luo Z.H."/>
            <person name="Li M."/>
        </authorList>
    </citation>
    <scope>NUCLEOTIDE SEQUENCE [LARGE SCALE GENOMIC DNA]</scope>
    <source>
        <strain evidence="8">SpSt-1224</strain>
    </source>
</reference>
<keyword evidence="3" id="KW-0997">Cell inner membrane</keyword>
<evidence type="ECO:0000256" key="7">
    <source>
        <dbReference type="SAM" id="Phobius"/>
    </source>
</evidence>
<feature type="transmembrane region" description="Helical" evidence="7">
    <location>
        <begin position="30"/>
        <end position="49"/>
    </location>
</feature>
<gene>
    <name evidence="8" type="ORF">ENN98_05925</name>
</gene>
<comment type="subcellular location">
    <subcellularLocation>
        <location evidence="1">Cell inner membrane</location>
    </subcellularLocation>
</comment>
<keyword evidence="2" id="KW-1003">Cell membrane</keyword>
<keyword evidence="6 8" id="KW-0012">Acyltransferase</keyword>
<sequence length="301" mass="34049">MTPASRPLGGRLKIRLEALGHGIFYLTLRLFGQLGAYLLLLPVIAAYAATSRKIGRKTAPYLSRRFPSAGRPGRWLAMIRNLTSFGQVLVDRAWLGIKDGDLRGEFIGYQQLEELVNRGRGVVLLTAHVGNWQTALARLDSLPTRVHALMRYDQEAAAKHYFDLRDGRRPFEIIDSEGPWGGMIEATAALQRGEVVTIMGDRLVKGSAVTVDLLGDPARIPEAAYFLAGSVGAPVVVMFAAKTGRKSYQLRVWDSWYPRWENREQRAEACRNSGARFAKNLQEYLDEYPHQWYNFYDFWQQ</sequence>